<feature type="region of interest" description="Disordered" evidence="2">
    <location>
        <begin position="149"/>
        <end position="212"/>
    </location>
</feature>
<keyword evidence="4" id="KW-0808">Transferase</keyword>
<evidence type="ECO:0000256" key="1">
    <source>
        <dbReference type="SAM" id="Coils"/>
    </source>
</evidence>
<dbReference type="Gene3D" id="3.30.1950.10">
    <property type="entry name" value="wza like domain"/>
    <property type="match status" value="1"/>
</dbReference>
<dbReference type="GO" id="GO:0016301">
    <property type="term" value="F:kinase activity"/>
    <property type="evidence" value="ECO:0007669"/>
    <property type="project" value="UniProtKB-KW"/>
</dbReference>
<feature type="coiled-coil region" evidence="1">
    <location>
        <begin position="385"/>
        <end position="426"/>
    </location>
</feature>
<dbReference type="Proteomes" id="UP001549036">
    <property type="component" value="Unassembled WGS sequence"/>
</dbReference>
<keyword evidence="1" id="KW-0175">Coiled coil</keyword>
<feature type="domain" description="Polysaccharide export protein N-terminal" evidence="3">
    <location>
        <begin position="57"/>
        <end position="140"/>
    </location>
</feature>
<comment type="caution">
    <text evidence="4">The sequence shown here is derived from an EMBL/GenBank/DDBJ whole genome shotgun (WGS) entry which is preliminary data.</text>
</comment>
<dbReference type="EMBL" id="JBEPLM010000015">
    <property type="protein sequence ID" value="MET3596543.1"/>
    <property type="molecule type" value="Genomic_DNA"/>
</dbReference>
<accession>A0ABV2I112</accession>
<reference evidence="4 5" key="1">
    <citation type="submission" date="2024-06" db="EMBL/GenBank/DDBJ databases">
        <title>Genomic Encyclopedia of Type Strains, Phase IV (KMG-IV): sequencing the most valuable type-strain genomes for metagenomic binning, comparative biology and taxonomic classification.</title>
        <authorList>
            <person name="Goeker M."/>
        </authorList>
    </citation>
    <scope>NUCLEOTIDE SEQUENCE [LARGE SCALE GENOMIC DNA]</scope>
    <source>
        <strain evidence="4 5">DSM 29846</strain>
    </source>
</reference>
<feature type="coiled-coil region" evidence="1">
    <location>
        <begin position="231"/>
        <end position="293"/>
    </location>
</feature>
<name>A0ABV2I112_9HYPH</name>
<dbReference type="Pfam" id="PF02563">
    <property type="entry name" value="Poly_export"/>
    <property type="match status" value="1"/>
</dbReference>
<evidence type="ECO:0000256" key="2">
    <source>
        <dbReference type="SAM" id="MobiDB-lite"/>
    </source>
</evidence>
<feature type="region of interest" description="Disordered" evidence="2">
    <location>
        <begin position="459"/>
        <end position="519"/>
    </location>
</feature>
<organism evidence="4 5">
    <name type="scientific">Mesorhizobium shonense</name>
    <dbReference type="NCBI Taxonomy" id="1209948"/>
    <lineage>
        <taxon>Bacteria</taxon>
        <taxon>Pseudomonadati</taxon>
        <taxon>Pseudomonadota</taxon>
        <taxon>Alphaproteobacteria</taxon>
        <taxon>Hyphomicrobiales</taxon>
        <taxon>Phyllobacteriaceae</taxon>
        <taxon>Mesorhizobium</taxon>
    </lineage>
</organism>
<evidence type="ECO:0000313" key="5">
    <source>
        <dbReference type="Proteomes" id="UP001549036"/>
    </source>
</evidence>
<keyword evidence="4" id="KW-0418">Kinase</keyword>
<evidence type="ECO:0000259" key="3">
    <source>
        <dbReference type="Pfam" id="PF02563"/>
    </source>
</evidence>
<dbReference type="InterPro" id="IPR003715">
    <property type="entry name" value="Poly_export_N"/>
</dbReference>
<sequence length="519" mass="55559">MNHVQDTQSACFHSDCTFVGRRVSSLLLGMRGSSPALCLISLCLVLLLGLPARSQSVEDRLSPGDHIELHVWHWTALRGGVLEGLQLNRNFSIDSTGKVELPNIGSIGAAGLRTDELAKLITDRLQARSGLPERPETTVQRILEPAMETTNSVESAGDQAPPEPSAVAAANGSPSLAGLEKEPVTAPPGGLESRKSAELAPTTPHALKTPEALNTPEPLKEAARTVPGEHEQALRRELAAAREALDVMQRNARDASAEAHAVADKVAKQAQDLEKQRQKAKALALDLQAARRVIEGFKAKAIVWDNEKAAMLSAHRATEASEAAVQRALDGERHRVELLEQQLAASRQTVDALKIGAAQAAAGQANAVKDWQAAEAASRQSGEALALERQRADAAARDLDRVRKERDASREAAAALSAALEQERERSIGLARSLSAARQAIGSVKADAGRRTLGMKRMAKAPVRASPHASMSERSGSARKPPDKRRFKVQKPPQPDLVATIALPSALLPTRPPEPDPRW</sequence>
<gene>
    <name evidence="4" type="ORF">ABID26_005962</name>
</gene>
<protein>
    <submittedName>
        <fullName evidence="4">Chemotaxis protein histidine kinase CheA</fullName>
    </submittedName>
</protein>
<evidence type="ECO:0000313" key="4">
    <source>
        <dbReference type="EMBL" id="MET3596543.1"/>
    </source>
</evidence>
<proteinExistence type="predicted"/>
<keyword evidence="5" id="KW-1185">Reference proteome</keyword>
<dbReference type="RefSeq" id="WP_354417281.1">
    <property type="nucleotide sequence ID" value="NZ_JBEPLM010000015.1"/>
</dbReference>